<protein>
    <submittedName>
        <fullName evidence="2">Uncharacterized protein</fullName>
    </submittedName>
</protein>
<organism evidence="2 3">
    <name type="scientific">Clostridium estertheticum</name>
    <dbReference type="NCBI Taxonomy" id="238834"/>
    <lineage>
        <taxon>Bacteria</taxon>
        <taxon>Bacillati</taxon>
        <taxon>Bacillota</taxon>
        <taxon>Clostridia</taxon>
        <taxon>Eubacteriales</taxon>
        <taxon>Clostridiaceae</taxon>
        <taxon>Clostridium</taxon>
    </lineage>
</organism>
<dbReference type="RefSeq" id="WP_216119659.1">
    <property type="nucleotide sequence ID" value="NZ_CP086239.1"/>
</dbReference>
<reference evidence="2" key="1">
    <citation type="submission" date="2021-11" db="EMBL/GenBank/DDBJ databases">
        <title>Clostridia strains as spoilage organisms.</title>
        <authorList>
            <person name="Wambui J."/>
            <person name="Stevens M.J.A."/>
            <person name="Stephan R."/>
        </authorList>
    </citation>
    <scope>NUCLEOTIDE SEQUENCE</scope>
    <source>
        <strain evidence="2">CF009</strain>
    </source>
</reference>
<proteinExistence type="predicted"/>
<evidence type="ECO:0000256" key="1">
    <source>
        <dbReference type="SAM" id="Phobius"/>
    </source>
</evidence>
<name>A0AA47I7F6_9CLOT</name>
<keyword evidence="1" id="KW-0812">Transmembrane</keyword>
<evidence type="ECO:0000313" key="3">
    <source>
        <dbReference type="Proteomes" id="UP001164733"/>
    </source>
</evidence>
<sequence>MSESNSNSSTSGIGFCGLLTVLFVGLKLTNYIGWSWLWVLSPLWIPLAIVVGIFVLVFVGLSLFAGVKYFVDKYKED</sequence>
<accession>A0AA47I7F6</accession>
<feature type="transmembrane region" description="Helical" evidence="1">
    <location>
        <begin position="12"/>
        <end position="37"/>
    </location>
</feature>
<keyword evidence="1" id="KW-1133">Transmembrane helix</keyword>
<dbReference type="AlphaFoldDB" id="A0AA47I7F6"/>
<keyword evidence="1" id="KW-0472">Membrane</keyword>
<feature type="transmembrane region" description="Helical" evidence="1">
    <location>
        <begin position="43"/>
        <end position="71"/>
    </location>
</feature>
<dbReference type="Proteomes" id="UP001164733">
    <property type="component" value="Chromosome"/>
</dbReference>
<gene>
    <name evidence="2" type="ORF">LL038_01160</name>
</gene>
<dbReference type="EMBL" id="CP086239">
    <property type="protein sequence ID" value="WAG60890.1"/>
    <property type="molecule type" value="Genomic_DNA"/>
</dbReference>
<evidence type="ECO:0000313" key="2">
    <source>
        <dbReference type="EMBL" id="WAG60890.1"/>
    </source>
</evidence>